<evidence type="ECO:0000313" key="1">
    <source>
        <dbReference type="EMBL" id="KAK0721157.1"/>
    </source>
</evidence>
<sequence>MSASASRAPGGLRCLDPISDTAVGKQPLAGVTTTAVIFVHGLGAGPNRTWVNGDTCWITDFLLDDLKVEGLWLFGAAVRVRL</sequence>
<accession>A0AA40ASH4</accession>
<protein>
    <submittedName>
        <fullName evidence="1">Uncharacterized protein</fullName>
    </submittedName>
</protein>
<evidence type="ECO:0000313" key="2">
    <source>
        <dbReference type="Proteomes" id="UP001172102"/>
    </source>
</evidence>
<dbReference type="AlphaFoldDB" id="A0AA40ASH4"/>
<organism evidence="1 2">
    <name type="scientific">Lasiosphaeris hirsuta</name>
    <dbReference type="NCBI Taxonomy" id="260670"/>
    <lineage>
        <taxon>Eukaryota</taxon>
        <taxon>Fungi</taxon>
        <taxon>Dikarya</taxon>
        <taxon>Ascomycota</taxon>
        <taxon>Pezizomycotina</taxon>
        <taxon>Sordariomycetes</taxon>
        <taxon>Sordariomycetidae</taxon>
        <taxon>Sordariales</taxon>
        <taxon>Lasiosphaeriaceae</taxon>
        <taxon>Lasiosphaeris</taxon>
    </lineage>
</organism>
<dbReference type="EMBL" id="JAUKUA010000003">
    <property type="protein sequence ID" value="KAK0721157.1"/>
    <property type="molecule type" value="Genomic_DNA"/>
</dbReference>
<reference evidence="1" key="1">
    <citation type="submission" date="2023-06" db="EMBL/GenBank/DDBJ databases">
        <title>Genome-scale phylogeny and comparative genomics of the fungal order Sordariales.</title>
        <authorList>
            <consortium name="Lawrence Berkeley National Laboratory"/>
            <person name="Hensen N."/>
            <person name="Bonometti L."/>
            <person name="Westerberg I."/>
            <person name="Brannstrom I.O."/>
            <person name="Guillou S."/>
            <person name="Cros-Aarteil S."/>
            <person name="Calhoun S."/>
            <person name="Haridas S."/>
            <person name="Kuo A."/>
            <person name="Mondo S."/>
            <person name="Pangilinan J."/>
            <person name="Riley R."/>
            <person name="Labutti K."/>
            <person name="Andreopoulos B."/>
            <person name="Lipzen A."/>
            <person name="Chen C."/>
            <person name="Yanf M."/>
            <person name="Daum C."/>
            <person name="Ng V."/>
            <person name="Clum A."/>
            <person name="Steindorff A."/>
            <person name="Ohm R."/>
            <person name="Martin F."/>
            <person name="Silar P."/>
            <person name="Natvig D."/>
            <person name="Lalanne C."/>
            <person name="Gautier V."/>
            <person name="Ament-Velasquez S.L."/>
            <person name="Kruys A."/>
            <person name="Hutchinson M.I."/>
            <person name="Powell A.J."/>
            <person name="Barry K."/>
            <person name="Miller A.N."/>
            <person name="Grigoriev I.V."/>
            <person name="Debuchy R."/>
            <person name="Gladieux P."/>
            <person name="Thoren M.H."/>
            <person name="Johannesson H."/>
        </authorList>
    </citation>
    <scope>NUCLEOTIDE SEQUENCE</scope>
    <source>
        <strain evidence="1">SMH4607-1</strain>
    </source>
</reference>
<dbReference type="Proteomes" id="UP001172102">
    <property type="component" value="Unassembled WGS sequence"/>
</dbReference>
<proteinExistence type="predicted"/>
<name>A0AA40ASH4_9PEZI</name>
<gene>
    <name evidence="1" type="ORF">B0H67DRAFT_578244</name>
</gene>
<comment type="caution">
    <text evidence="1">The sequence shown here is derived from an EMBL/GenBank/DDBJ whole genome shotgun (WGS) entry which is preliminary data.</text>
</comment>
<keyword evidence="2" id="KW-1185">Reference proteome</keyword>